<evidence type="ECO:0000259" key="3">
    <source>
        <dbReference type="PROSITE" id="PS50240"/>
    </source>
</evidence>
<name>A0ABD2WP37_9HYME</name>
<accession>A0ABD2WP37</accession>
<sequence length="227" mass="25720">MAIKNGTKVVEGQYPYQASLHLKDVKILKAVVGMNKLDDKNAVTYEIEKIIKHELFMENIYEPKFADIALVRVSKDIKFNDKVQPIQLASSENIEDYPFEGISVTITGWGNTHLCMSDFEENTNSLFVAHQTIYDFEKCEEDYTVYHKSKHSMLSHVSLVNCGMMCTVGHEYTCKGDSGGPVVTGRGIQVGIVSFGMKSLPEVSTNVWTWYEWIIENSNITNNNLYL</sequence>
<feature type="domain" description="Peptidase S1" evidence="3">
    <location>
        <begin position="3"/>
        <end position="219"/>
    </location>
</feature>
<evidence type="ECO:0000256" key="2">
    <source>
        <dbReference type="ARBA" id="ARBA00024195"/>
    </source>
</evidence>
<evidence type="ECO:0000313" key="5">
    <source>
        <dbReference type="Proteomes" id="UP001627154"/>
    </source>
</evidence>
<dbReference type="PROSITE" id="PS50240">
    <property type="entry name" value="TRYPSIN_DOM"/>
    <property type="match status" value="1"/>
</dbReference>
<dbReference type="SUPFAM" id="SSF50494">
    <property type="entry name" value="Trypsin-like serine proteases"/>
    <property type="match status" value="1"/>
</dbReference>
<dbReference type="InterPro" id="IPR009003">
    <property type="entry name" value="Peptidase_S1_PA"/>
</dbReference>
<dbReference type="CDD" id="cd00190">
    <property type="entry name" value="Tryp_SPc"/>
    <property type="match status" value="1"/>
</dbReference>
<dbReference type="EMBL" id="JBJJXI010000092">
    <property type="protein sequence ID" value="KAL3394474.1"/>
    <property type="molecule type" value="Genomic_DNA"/>
</dbReference>
<evidence type="ECO:0000313" key="4">
    <source>
        <dbReference type="EMBL" id="KAL3394474.1"/>
    </source>
</evidence>
<dbReference type="Gene3D" id="2.40.10.10">
    <property type="entry name" value="Trypsin-like serine proteases"/>
    <property type="match status" value="1"/>
</dbReference>
<evidence type="ECO:0000256" key="1">
    <source>
        <dbReference type="ARBA" id="ARBA00023157"/>
    </source>
</evidence>
<dbReference type="InterPro" id="IPR043504">
    <property type="entry name" value="Peptidase_S1_PA_chymotrypsin"/>
</dbReference>
<dbReference type="SMART" id="SM00020">
    <property type="entry name" value="Tryp_SPc"/>
    <property type="match status" value="1"/>
</dbReference>
<dbReference type="InterPro" id="IPR051487">
    <property type="entry name" value="Ser/Thr_Proteases_Immune/Dev"/>
</dbReference>
<dbReference type="InterPro" id="IPR001254">
    <property type="entry name" value="Trypsin_dom"/>
</dbReference>
<dbReference type="PANTHER" id="PTHR24256">
    <property type="entry name" value="TRYPTASE-RELATED"/>
    <property type="match status" value="1"/>
</dbReference>
<gene>
    <name evidence="4" type="ORF">TKK_011477</name>
</gene>
<dbReference type="Proteomes" id="UP001627154">
    <property type="component" value="Unassembled WGS sequence"/>
</dbReference>
<reference evidence="4 5" key="1">
    <citation type="journal article" date="2024" name="bioRxiv">
        <title>A reference genome for Trichogramma kaykai: A tiny desert-dwelling parasitoid wasp with competing sex-ratio distorters.</title>
        <authorList>
            <person name="Culotta J."/>
            <person name="Lindsey A.R."/>
        </authorList>
    </citation>
    <scope>NUCLEOTIDE SEQUENCE [LARGE SCALE GENOMIC DNA]</scope>
    <source>
        <strain evidence="4 5">KSX58</strain>
    </source>
</reference>
<dbReference type="AlphaFoldDB" id="A0ABD2WP37"/>
<proteinExistence type="inferred from homology"/>
<keyword evidence="5" id="KW-1185">Reference proteome</keyword>
<protein>
    <recommendedName>
        <fullName evidence="3">Peptidase S1 domain-containing protein</fullName>
    </recommendedName>
</protein>
<keyword evidence="1" id="KW-1015">Disulfide bond</keyword>
<comment type="similarity">
    <text evidence="2">Belongs to the peptidase S1 family. CLIP subfamily.</text>
</comment>
<organism evidence="4 5">
    <name type="scientific">Trichogramma kaykai</name>
    <dbReference type="NCBI Taxonomy" id="54128"/>
    <lineage>
        <taxon>Eukaryota</taxon>
        <taxon>Metazoa</taxon>
        <taxon>Ecdysozoa</taxon>
        <taxon>Arthropoda</taxon>
        <taxon>Hexapoda</taxon>
        <taxon>Insecta</taxon>
        <taxon>Pterygota</taxon>
        <taxon>Neoptera</taxon>
        <taxon>Endopterygota</taxon>
        <taxon>Hymenoptera</taxon>
        <taxon>Apocrita</taxon>
        <taxon>Proctotrupomorpha</taxon>
        <taxon>Chalcidoidea</taxon>
        <taxon>Trichogrammatidae</taxon>
        <taxon>Trichogramma</taxon>
    </lineage>
</organism>
<dbReference type="Pfam" id="PF00089">
    <property type="entry name" value="Trypsin"/>
    <property type="match status" value="1"/>
</dbReference>
<comment type="caution">
    <text evidence="4">The sequence shown here is derived from an EMBL/GenBank/DDBJ whole genome shotgun (WGS) entry which is preliminary data.</text>
</comment>